<dbReference type="PANTHER" id="PTHR43166:SF35">
    <property type="entry name" value="L-CYSTINE IMPORT ATP-BINDING PROTEIN TCYN"/>
    <property type="match status" value="1"/>
</dbReference>
<dbReference type="Pfam" id="PF00005">
    <property type="entry name" value="ABC_tran"/>
    <property type="match status" value="1"/>
</dbReference>
<dbReference type="PANTHER" id="PTHR43166">
    <property type="entry name" value="AMINO ACID IMPORT ATP-BINDING PROTEIN"/>
    <property type="match status" value="1"/>
</dbReference>
<keyword evidence="3" id="KW-0547">Nucleotide-binding</keyword>
<dbReference type="InterPro" id="IPR003593">
    <property type="entry name" value="AAA+_ATPase"/>
</dbReference>
<name>A0ABN2V3J3_9ACTN</name>
<dbReference type="Proteomes" id="UP001500751">
    <property type="component" value="Unassembled WGS sequence"/>
</dbReference>
<reference evidence="6 7" key="1">
    <citation type="journal article" date="2019" name="Int. J. Syst. Evol. Microbiol.">
        <title>The Global Catalogue of Microorganisms (GCM) 10K type strain sequencing project: providing services to taxonomists for standard genome sequencing and annotation.</title>
        <authorList>
            <consortium name="The Broad Institute Genomics Platform"/>
            <consortium name="The Broad Institute Genome Sequencing Center for Infectious Disease"/>
            <person name="Wu L."/>
            <person name="Ma J."/>
        </authorList>
    </citation>
    <scope>NUCLEOTIDE SEQUENCE [LARGE SCALE GENOMIC DNA]</scope>
    <source>
        <strain evidence="6 7">JCM 16014</strain>
    </source>
</reference>
<accession>A0ABN2V3J3</accession>
<dbReference type="CDD" id="cd03262">
    <property type="entry name" value="ABC_HisP_GlnQ"/>
    <property type="match status" value="1"/>
</dbReference>
<evidence type="ECO:0000256" key="3">
    <source>
        <dbReference type="ARBA" id="ARBA00022741"/>
    </source>
</evidence>
<comment type="caution">
    <text evidence="6">The sequence shown here is derived from an EMBL/GenBank/DDBJ whole genome shotgun (WGS) entry which is preliminary data.</text>
</comment>
<evidence type="ECO:0000259" key="5">
    <source>
        <dbReference type="PROSITE" id="PS50893"/>
    </source>
</evidence>
<organism evidence="6 7">
    <name type="scientific">Catenulispora yoronensis</name>
    <dbReference type="NCBI Taxonomy" id="450799"/>
    <lineage>
        <taxon>Bacteria</taxon>
        <taxon>Bacillati</taxon>
        <taxon>Actinomycetota</taxon>
        <taxon>Actinomycetes</taxon>
        <taxon>Catenulisporales</taxon>
        <taxon>Catenulisporaceae</taxon>
        <taxon>Catenulispora</taxon>
    </lineage>
</organism>
<dbReference type="InterPro" id="IPR017871">
    <property type="entry name" value="ABC_transporter-like_CS"/>
</dbReference>
<comment type="subcellular location">
    <subcellularLocation>
        <location evidence="1">Cell membrane</location>
        <topology evidence="1">Peripheral membrane protein</topology>
    </subcellularLocation>
</comment>
<dbReference type="PROSITE" id="PS00211">
    <property type="entry name" value="ABC_TRANSPORTER_1"/>
    <property type="match status" value="1"/>
</dbReference>
<dbReference type="RefSeq" id="WP_344669089.1">
    <property type="nucleotide sequence ID" value="NZ_BAAAQN010000043.1"/>
</dbReference>
<dbReference type="SUPFAM" id="SSF52540">
    <property type="entry name" value="P-loop containing nucleoside triphosphate hydrolases"/>
    <property type="match status" value="1"/>
</dbReference>
<dbReference type="EMBL" id="BAAAQN010000043">
    <property type="protein sequence ID" value="GAA2047371.1"/>
    <property type="molecule type" value="Genomic_DNA"/>
</dbReference>
<evidence type="ECO:0000313" key="6">
    <source>
        <dbReference type="EMBL" id="GAA2047371.1"/>
    </source>
</evidence>
<dbReference type="GO" id="GO:0005524">
    <property type="term" value="F:ATP binding"/>
    <property type="evidence" value="ECO:0007669"/>
    <property type="project" value="UniProtKB-KW"/>
</dbReference>
<dbReference type="InterPro" id="IPR003439">
    <property type="entry name" value="ABC_transporter-like_ATP-bd"/>
</dbReference>
<dbReference type="InterPro" id="IPR050086">
    <property type="entry name" value="MetN_ABC_transporter-like"/>
</dbReference>
<proteinExistence type="predicted"/>
<dbReference type="PROSITE" id="PS50893">
    <property type="entry name" value="ABC_TRANSPORTER_2"/>
    <property type="match status" value="1"/>
</dbReference>
<evidence type="ECO:0000313" key="7">
    <source>
        <dbReference type="Proteomes" id="UP001500751"/>
    </source>
</evidence>
<dbReference type="SMART" id="SM00382">
    <property type="entry name" value="AAA"/>
    <property type="match status" value="1"/>
</dbReference>
<sequence>MTAATGAADAVPTTDAVPITDAIPVADAVPIRDAVPVTDAAPVTDAVPAGIAAAVEIRGVTKSFGANRVLDGVDLTVCPGHVTVVIGPSGAGKSTLLRTINHLEKPDAGYVRVNGELIGVRQQKDHFRELPERAILAQRAEIGFVFQSFNLFPHLTALENVAAAPAATGRASKSEARERAAELLTLVGLADKLDAYPGRLSGGQQQRVAIARAMALRPGLILFDEPTSALDPELVGEVLAVMKDLAGTGTTLIVVTHEIGFAREAADTVVFMDAGRIVEQGPPRRVLDHPEHPRTREFLSKVL</sequence>
<evidence type="ECO:0000256" key="4">
    <source>
        <dbReference type="ARBA" id="ARBA00022840"/>
    </source>
</evidence>
<keyword evidence="4 6" id="KW-0067">ATP-binding</keyword>
<feature type="domain" description="ABC transporter" evidence="5">
    <location>
        <begin position="55"/>
        <end position="299"/>
    </location>
</feature>
<protein>
    <submittedName>
        <fullName evidence="6">Amino acid ABC transporter ATP-binding protein</fullName>
    </submittedName>
</protein>
<evidence type="ECO:0000256" key="1">
    <source>
        <dbReference type="ARBA" id="ARBA00004202"/>
    </source>
</evidence>
<keyword evidence="7" id="KW-1185">Reference proteome</keyword>
<evidence type="ECO:0000256" key="2">
    <source>
        <dbReference type="ARBA" id="ARBA00022448"/>
    </source>
</evidence>
<dbReference type="InterPro" id="IPR027417">
    <property type="entry name" value="P-loop_NTPase"/>
</dbReference>
<gene>
    <name evidence="6" type="ORF">GCM10009839_60580</name>
</gene>
<keyword evidence="2" id="KW-0813">Transport</keyword>
<dbReference type="Gene3D" id="3.40.50.300">
    <property type="entry name" value="P-loop containing nucleotide triphosphate hydrolases"/>
    <property type="match status" value="1"/>
</dbReference>